<dbReference type="EMBL" id="JABENB010000002">
    <property type="protein sequence ID" value="NNG40543.1"/>
    <property type="molecule type" value="Genomic_DNA"/>
</dbReference>
<dbReference type="AlphaFoldDB" id="A0A849AKH6"/>
<name>A0A849AKH6_9MICO</name>
<accession>A0A849AKH6</accession>
<evidence type="ECO:0000313" key="2">
    <source>
        <dbReference type="EMBL" id="NNG40543.1"/>
    </source>
</evidence>
<evidence type="ECO:0000313" key="3">
    <source>
        <dbReference type="Proteomes" id="UP000557772"/>
    </source>
</evidence>
<keyword evidence="1" id="KW-1133">Transmembrane helix</keyword>
<feature type="transmembrane region" description="Helical" evidence="1">
    <location>
        <begin position="38"/>
        <end position="68"/>
    </location>
</feature>
<dbReference type="RefSeq" id="WP_171156910.1">
    <property type="nucleotide sequence ID" value="NZ_JABENB010000002.1"/>
</dbReference>
<sequence length="301" mass="32239">MHALHAFSPLLQFLAVFAMFALTRYAFSTKAPATRGTLTWAAVMVALAFTPAGWVVHVGMAIGLFAVVEFLFRPLYKVRVQLARSAGFVAALCAAAMLNGQYPWVVFPLAAAVALWFLTGGPARNERKRIRAMQQGAPVGPMQQGSMTQVPVAQGPAPWRGAPAGGSQLSSYLASYLVDPRLPDEARAQLGTLDAESRNALAYLHAHSDNALLIFEIEQIRNDFAPSAVQGYLALPPGLADTEPLQDGRTGAELLVIQLQLLLDGVRAAVGEAHGANAGALLASHRFLRARFGTRSDELRL</sequence>
<feature type="transmembrane region" description="Helical" evidence="1">
    <location>
        <begin position="104"/>
        <end position="123"/>
    </location>
</feature>
<evidence type="ECO:0000256" key="1">
    <source>
        <dbReference type="SAM" id="Phobius"/>
    </source>
</evidence>
<dbReference type="Proteomes" id="UP000557772">
    <property type="component" value="Unassembled WGS sequence"/>
</dbReference>
<reference evidence="2 3" key="1">
    <citation type="submission" date="2020-05" db="EMBL/GenBank/DDBJ databases">
        <title>Flexivirga sp. ID2601S isolated from air conditioner.</title>
        <authorList>
            <person name="Kim D.H."/>
        </authorList>
    </citation>
    <scope>NUCLEOTIDE SEQUENCE [LARGE SCALE GENOMIC DNA]</scope>
    <source>
        <strain evidence="2 3">ID2601S</strain>
    </source>
</reference>
<gene>
    <name evidence="2" type="ORF">HJ588_14845</name>
</gene>
<proteinExistence type="predicted"/>
<protein>
    <submittedName>
        <fullName evidence="2">Uncharacterized protein</fullName>
    </submittedName>
</protein>
<keyword evidence="3" id="KW-1185">Reference proteome</keyword>
<keyword evidence="1" id="KW-0812">Transmembrane</keyword>
<organism evidence="2 3">
    <name type="scientific">Flexivirga aerilata</name>
    <dbReference type="NCBI Taxonomy" id="1656889"/>
    <lineage>
        <taxon>Bacteria</taxon>
        <taxon>Bacillati</taxon>
        <taxon>Actinomycetota</taxon>
        <taxon>Actinomycetes</taxon>
        <taxon>Micrococcales</taxon>
        <taxon>Dermacoccaceae</taxon>
        <taxon>Flexivirga</taxon>
    </lineage>
</organism>
<keyword evidence="1" id="KW-0472">Membrane</keyword>
<comment type="caution">
    <text evidence="2">The sequence shown here is derived from an EMBL/GenBank/DDBJ whole genome shotgun (WGS) entry which is preliminary data.</text>
</comment>